<evidence type="ECO:0000256" key="2">
    <source>
        <dbReference type="ARBA" id="ARBA00005183"/>
    </source>
</evidence>
<comment type="pathway">
    <text evidence="2">Carbohydrate acid metabolism; D-glucarate degradation; 2,5-dioxopentanoate from D-glucarate: step 1/2.</text>
</comment>
<evidence type="ECO:0000313" key="6">
    <source>
        <dbReference type="Proteomes" id="UP000638043"/>
    </source>
</evidence>
<dbReference type="Gene3D" id="3.30.390.10">
    <property type="entry name" value="Enolase-like, N-terminal domain"/>
    <property type="match status" value="1"/>
</dbReference>
<evidence type="ECO:0000259" key="4">
    <source>
        <dbReference type="SMART" id="SM00922"/>
    </source>
</evidence>
<dbReference type="InterPro" id="IPR013341">
    <property type="entry name" value="Mandelate_racemase_N_dom"/>
</dbReference>
<dbReference type="InterPro" id="IPR034593">
    <property type="entry name" value="DgoD-like"/>
</dbReference>
<dbReference type="SFLD" id="SFLDG00055">
    <property type="entry name" value="glucarate_dehydratase"/>
    <property type="match status" value="1"/>
</dbReference>
<comment type="catalytic activity">
    <reaction evidence="1">
        <text>D-glucarate = 5-dehydro-4-deoxy-D-glucarate + H2O</text>
        <dbReference type="Rhea" id="RHEA:14573"/>
        <dbReference type="ChEBI" id="CHEBI:15377"/>
        <dbReference type="ChEBI" id="CHEBI:30612"/>
        <dbReference type="ChEBI" id="CHEBI:42819"/>
        <dbReference type="EC" id="4.2.1.40"/>
    </reaction>
</comment>
<dbReference type="Pfam" id="PF02746">
    <property type="entry name" value="MR_MLE_N"/>
    <property type="match status" value="1"/>
</dbReference>
<organism evidence="5 6">
    <name type="scientific">Microbacterium nanhaiense</name>
    <dbReference type="NCBI Taxonomy" id="1301026"/>
    <lineage>
        <taxon>Bacteria</taxon>
        <taxon>Bacillati</taxon>
        <taxon>Actinomycetota</taxon>
        <taxon>Actinomycetes</taxon>
        <taxon>Micrococcales</taxon>
        <taxon>Microbacteriaceae</taxon>
        <taxon>Microbacterium</taxon>
    </lineage>
</organism>
<dbReference type="EC" id="4.2.1.40" evidence="3"/>
<dbReference type="Gene3D" id="3.20.20.120">
    <property type="entry name" value="Enolase-like C-terminal domain"/>
    <property type="match status" value="1"/>
</dbReference>
<comment type="caution">
    <text evidence="5">The sequence shown here is derived from an EMBL/GenBank/DDBJ whole genome shotgun (WGS) entry which is preliminary data.</text>
</comment>
<keyword evidence="6" id="KW-1185">Reference proteome</keyword>
<sequence length="416" mass="44837">MIIRDLTITPIAFRDPALLNADGLHESLALRTIVQMHVDGGVVGLGEGSGGSATAERLEAVKRSVVGLSVFDLNGIERAVSDALGGDAGPLTRRQRREVFAILDVAAHDAQGHLTGLPVAELLGGRVRDAVDYSAYLFYKLAGHPVANDIDDVEADEWGAALDPEGIVAQARTLIDRYGFRSIKLKAGVFPPAEEIAAIRALADAFPGYPLRIDPNGAWTHETAVSVGRELQDVLEYFEDPVLGIDGMAAIHCEVERPLATNMCVVAFEHLKEAFEKDAIQILLTDHHYWGGLRHTRELAAICGHWGVGVSMHSNSHLGISLAAMTHVAAATPELTYACDTHYPWNRQDDVIVPGALEIVGGAVAVPTKPGLGVELDPDALERQHRVLLASGRTARDDRGYMKRLDPSFQAGLPRF</sequence>
<evidence type="ECO:0000256" key="3">
    <source>
        <dbReference type="ARBA" id="ARBA00011973"/>
    </source>
</evidence>
<dbReference type="SFLD" id="SFLDS00001">
    <property type="entry name" value="Enolase"/>
    <property type="match status" value="1"/>
</dbReference>
<dbReference type="SMART" id="SM00922">
    <property type="entry name" value="MR_MLE"/>
    <property type="match status" value="1"/>
</dbReference>
<name>A0ABQ2N1I3_9MICO</name>
<proteinExistence type="predicted"/>
<dbReference type="RefSeq" id="WP_188701700.1">
    <property type="nucleotide sequence ID" value="NZ_BMMQ01000006.1"/>
</dbReference>
<protein>
    <recommendedName>
        <fullName evidence="3">glucarate dehydratase</fullName>
        <ecNumber evidence="3">4.2.1.40</ecNumber>
    </recommendedName>
</protein>
<reference evidence="6" key="1">
    <citation type="journal article" date="2019" name="Int. J. Syst. Evol. Microbiol.">
        <title>The Global Catalogue of Microorganisms (GCM) 10K type strain sequencing project: providing services to taxonomists for standard genome sequencing and annotation.</title>
        <authorList>
            <consortium name="The Broad Institute Genomics Platform"/>
            <consortium name="The Broad Institute Genome Sequencing Center for Infectious Disease"/>
            <person name="Wu L."/>
            <person name="Ma J."/>
        </authorList>
    </citation>
    <scope>NUCLEOTIDE SEQUENCE [LARGE SCALE GENOMIC DNA]</scope>
    <source>
        <strain evidence="6">CGMCC 4.7181</strain>
    </source>
</reference>
<dbReference type="PANTHER" id="PTHR48080">
    <property type="entry name" value="D-GALACTONATE DEHYDRATASE-RELATED"/>
    <property type="match status" value="1"/>
</dbReference>
<feature type="domain" description="Mandelate racemase/muconate lactonizing enzyme C-terminal" evidence="4">
    <location>
        <begin position="164"/>
        <end position="258"/>
    </location>
</feature>
<dbReference type="PANTHER" id="PTHR48080:SF4">
    <property type="entry name" value="GLUCARATE DEHYDRATASE"/>
    <property type="match status" value="1"/>
</dbReference>
<dbReference type="InterPro" id="IPR029065">
    <property type="entry name" value="Enolase_C-like"/>
</dbReference>
<dbReference type="InterPro" id="IPR029017">
    <property type="entry name" value="Enolase-like_N"/>
</dbReference>
<dbReference type="Pfam" id="PF13378">
    <property type="entry name" value="MR_MLE_C"/>
    <property type="match status" value="1"/>
</dbReference>
<dbReference type="EMBL" id="BMMQ01000006">
    <property type="protein sequence ID" value="GGO65014.1"/>
    <property type="molecule type" value="Genomic_DNA"/>
</dbReference>
<evidence type="ECO:0000256" key="1">
    <source>
        <dbReference type="ARBA" id="ARBA00001426"/>
    </source>
</evidence>
<gene>
    <name evidence="5" type="ORF">GCM10010910_21220</name>
</gene>
<dbReference type="InterPro" id="IPR036849">
    <property type="entry name" value="Enolase-like_C_sf"/>
</dbReference>
<dbReference type="SUPFAM" id="SSF51604">
    <property type="entry name" value="Enolase C-terminal domain-like"/>
    <property type="match status" value="1"/>
</dbReference>
<dbReference type="InterPro" id="IPR013342">
    <property type="entry name" value="Mandelate_racemase_C"/>
</dbReference>
<accession>A0ABQ2N1I3</accession>
<evidence type="ECO:0000313" key="5">
    <source>
        <dbReference type="EMBL" id="GGO65014.1"/>
    </source>
</evidence>
<dbReference type="SUPFAM" id="SSF54826">
    <property type="entry name" value="Enolase N-terminal domain-like"/>
    <property type="match status" value="1"/>
</dbReference>
<dbReference type="Proteomes" id="UP000638043">
    <property type="component" value="Unassembled WGS sequence"/>
</dbReference>